<dbReference type="InterPro" id="IPR008930">
    <property type="entry name" value="Terpenoid_cyclase/PrenylTrfase"/>
</dbReference>
<feature type="domain" description="Prenyltransferase alpha-alpha toroid" evidence="9">
    <location>
        <begin position="4"/>
        <end position="443"/>
    </location>
</feature>
<keyword evidence="11" id="KW-1185">Reference proteome</keyword>
<comment type="similarity">
    <text evidence="2">Belongs to the protein prenyltransferase subunit beta family.</text>
</comment>
<proteinExistence type="inferred from homology"/>
<evidence type="ECO:0000256" key="5">
    <source>
        <dbReference type="ARBA" id="ARBA00022723"/>
    </source>
</evidence>
<reference evidence="10 11" key="1">
    <citation type="submission" date="2024-10" db="EMBL/GenBank/DDBJ databases">
        <title>Updated reference genomes for cyclostephanoid diatoms.</title>
        <authorList>
            <person name="Roberts W.R."/>
            <person name="Alverson A.J."/>
        </authorList>
    </citation>
    <scope>NUCLEOTIDE SEQUENCE [LARGE SCALE GENOMIC DNA]</scope>
    <source>
        <strain evidence="10 11">AJA232-27</strain>
    </source>
</reference>
<evidence type="ECO:0000256" key="1">
    <source>
        <dbReference type="ARBA" id="ARBA00001947"/>
    </source>
</evidence>
<evidence type="ECO:0000256" key="6">
    <source>
        <dbReference type="ARBA" id="ARBA00022737"/>
    </source>
</evidence>
<dbReference type="InterPro" id="IPR045089">
    <property type="entry name" value="PGGT1B-like"/>
</dbReference>
<dbReference type="GO" id="GO:0004659">
    <property type="term" value="F:prenyltransferase activity"/>
    <property type="evidence" value="ECO:0007669"/>
    <property type="project" value="UniProtKB-KW"/>
</dbReference>
<dbReference type="Proteomes" id="UP001530293">
    <property type="component" value="Unassembled WGS sequence"/>
</dbReference>
<dbReference type="SUPFAM" id="SSF48239">
    <property type="entry name" value="Terpenoid cyclases/Protein prenyltransferases"/>
    <property type="match status" value="1"/>
</dbReference>
<dbReference type="AlphaFoldDB" id="A0ABD3M890"/>
<evidence type="ECO:0000256" key="7">
    <source>
        <dbReference type="ARBA" id="ARBA00022833"/>
    </source>
</evidence>
<dbReference type="InterPro" id="IPR001330">
    <property type="entry name" value="Prenyltrans"/>
</dbReference>
<keyword evidence="5" id="KW-0479">Metal-binding</keyword>
<evidence type="ECO:0000256" key="4">
    <source>
        <dbReference type="ARBA" id="ARBA00022679"/>
    </source>
</evidence>
<evidence type="ECO:0000256" key="8">
    <source>
        <dbReference type="SAM" id="MobiDB-lite"/>
    </source>
</evidence>
<evidence type="ECO:0000259" key="9">
    <source>
        <dbReference type="Pfam" id="PF00432"/>
    </source>
</evidence>
<dbReference type="EMBL" id="JALLBG020000190">
    <property type="protein sequence ID" value="KAL3760173.1"/>
    <property type="molecule type" value="Genomic_DNA"/>
</dbReference>
<protein>
    <recommendedName>
        <fullName evidence="9">Prenyltransferase alpha-alpha toroid domain-containing protein</fullName>
    </recommendedName>
</protein>
<comment type="caution">
    <text evidence="10">The sequence shown here is derived from an EMBL/GenBank/DDBJ whole genome shotgun (WGS) entry which is preliminary data.</text>
</comment>
<evidence type="ECO:0000256" key="2">
    <source>
        <dbReference type="ARBA" id="ARBA00010497"/>
    </source>
</evidence>
<comment type="cofactor">
    <cofactor evidence="1">
        <name>Zn(2+)</name>
        <dbReference type="ChEBI" id="CHEBI:29105"/>
    </cofactor>
</comment>
<dbReference type="GO" id="GO:0046872">
    <property type="term" value="F:metal ion binding"/>
    <property type="evidence" value="ECO:0007669"/>
    <property type="project" value="UniProtKB-KW"/>
</dbReference>
<organism evidence="10 11">
    <name type="scientific">Discostella pseudostelligera</name>
    <dbReference type="NCBI Taxonomy" id="259834"/>
    <lineage>
        <taxon>Eukaryota</taxon>
        <taxon>Sar</taxon>
        <taxon>Stramenopiles</taxon>
        <taxon>Ochrophyta</taxon>
        <taxon>Bacillariophyta</taxon>
        <taxon>Coscinodiscophyceae</taxon>
        <taxon>Thalassiosirophycidae</taxon>
        <taxon>Stephanodiscales</taxon>
        <taxon>Stephanodiscaceae</taxon>
        <taxon>Discostella</taxon>
    </lineage>
</organism>
<accession>A0ABD3M890</accession>
<dbReference type="Pfam" id="PF00432">
    <property type="entry name" value="Prenyltrans"/>
    <property type="match status" value="1"/>
</dbReference>
<evidence type="ECO:0000313" key="10">
    <source>
        <dbReference type="EMBL" id="KAL3760173.1"/>
    </source>
</evidence>
<keyword evidence="6" id="KW-0677">Repeat</keyword>
<dbReference type="Gene3D" id="1.50.10.20">
    <property type="match status" value="1"/>
</dbReference>
<name>A0ABD3M890_9STRA</name>
<sequence>MRKFERLRHIRYFTNSLQHLPKQYSSADTNRLTLVHFCVHSLDILGCLPDVECCGKVEEEVYINREAIIEWIYGLQTLPTKTVANDVLPSRSTSTTIEYDDNDENDGGTNNYRYIGGGFKGGTFLGPLPNASSTTHEQSLPPNEIGDDLQQRHPYDHSHLAMTYVALCTLIALGDDLSRIHKTAILHTLQSLQKEDGSFVAVSSVHHRGAAAATVAAASTEPTPTIDDADDNEDDDCDLRFMYTAIVIWYLLSDQTDDCSTQPIINIESATSYILSCIAYDGALALTPGREGHGGSTFCGIASLYLMGVLDEVIARDELIGWKENLIRWCVMRQYSLPKTTNSNTAEEDYDEQASNGYYEGEANTAAGMQGRPNKLEDTCYSYWIGGTLHLLSASHLLDGWALREYVLECQSPYGGFGKVLGSMPDLLHSFYSLAWLSLSYEQQCCCDEVWTADDDRDGNRMSDPPTSTEAETIGVVLNSEVRNQVNESMNQLSRLDCALGMCSKRVKAVRRHGSSTNA</sequence>
<gene>
    <name evidence="10" type="ORF">ACHAWU_001683</name>
</gene>
<evidence type="ECO:0000313" key="11">
    <source>
        <dbReference type="Proteomes" id="UP001530293"/>
    </source>
</evidence>
<dbReference type="PANTHER" id="PTHR11774">
    <property type="entry name" value="GERANYLGERANYL TRANSFERASE TYPE BETA SUBUNIT"/>
    <property type="match status" value="1"/>
</dbReference>
<keyword evidence="7" id="KW-0862">Zinc</keyword>
<keyword evidence="3" id="KW-0637">Prenyltransferase</keyword>
<dbReference type="PANTHER" id="PTHR11774:SF4">
    <property type="entry name" value="GERANYLGERANYL TRANSFERASE TYPE-1 SUBUNIT BETA"/>
    <property type="match status" value="1"/>
</dbReference>
<evidence type="ECO:0000256" key="3">
    <source>
        <dbReference type="ARBA" id="ARBA00022602"/>
    </source>
</evidence>
<feature type="region of interest" description="Disordered" evidence="8">
    <location>
        <begin position="213"/>
        <end position="232"/>
    </location>
</feature>
<keyword evidence="4" id="KW-0808">Transferase</keyword>